<evidence type="ECO:0000259" key="2">
    <source>
        <dbReference type="PROSITE" id="PS50006"/>
    </source>
</evidence>
<sequence>MRVPRCGARAALCGQRRRPPTGRSASARASARLRRVDQITLRFPGTDLAPLPLGGGVHGIGRGPDGTPRVLGEAPGASVRFCVDRRGVWLTVAEAVRGVHVNGRPVRRMAMLRVGDTVHMDGMEIVLAATHPALAAPTPQAPVEQGGDDPRVVLRGVGGRYHGRSFTLDRPRLIGSGAEADVRIDDPAFAARHARIELQDGAIVLRDLGSEEGSVVNGEVRRDAVLQPGDQIVFDAHHRFVIEAPAIAPRRDDPPPLPEDAAVVPVAGGRQALESSARRLPWLLLAALLLAAALSALLLFGTAG</sequence>
<dbReference type="InterPro" id="IPR008984">
    <property type="entry name" value="SMAD_FHA_dom_sf"/>
</dbReference>
<dbReference type="Pfam" id="PF00498">
    <property type="entry name" value="FHA"/>
    <property type="match status" value="1"/>
</dbReference>
<keyword evidence="4" id="KW-1185">Reference proteome</keyword>
<feature type="transmembrane region" description="Helical" evidence="1">
    <location>
        <begin position="280"/>
        <end position="301"/>
    </location>
</feature>
<evidence type="ECO:0000313" key="3">
    <source>
        <dbReference type="EMBL" id="RFP61121.1"/>
    </source>
</evidence>
<accession>A0A372DNF9</accession>
<dbReference type="EMBL" id="QVPD01000004">
    <property type="protein sequence ID" value="RFP61121.1"/>
    <property type="molecule type" value="Genomic_DNA"/>
</dbReference>
<dbReference type="Proteomes" id="UP000262917">
    <property type="component" value="Unassembled WGS sequence"/>
</dbReference>
<dbReference type="Gene3D" id="2.60.200.20">
    <property type="match status" value="1"/>
</dbReference>
<dbReference type="PROSITE" id="PS50006">
    <property type="entry name" value="FHA_DOMAIN"/>
    <property type="match status" value="1"/>
</dbReference>
<evidence type="ECO:0000313" key="4">
    <source>
        <dbReference type="Proteomes" id="UP000262917"/>
    </source>
</evidence>
<keyword evidence="1" id="KW-0812">Transmembrane</keyword>
<dbReference type="OrthoDB" id="5801518at2"/>
<keyword evidence="1" id="KW-0472">Membrane</keyword>
<reference evidence="3 4" key="1">
    <citation type="submission" date="2018-08" db="EMBL/GenBank/DDBJ databases">
        <title>Lysobacter weifangensis sp. nov., a new member of the family 'Xanthomonadaceae', isolated from soil in a farmland.</title>
        <authorList>
            <person name="Zhao H."/>
        </authorList>
    </citation>
    <scope>NUCLEOTIDE SEQUENCE [LARGE SCALE GENOMIC DNA]</scope>
    <source>
        <strain evidence="3 4">WF-2</strain>
    </source>
</reference>
<organism evidence="3 4">
    <name type="scientific">Cognatiluteimonas weifangensis</name>
    <dbReference type="NCBI Taxonomy" id="2303539"/>
    <lineage>
        <taxon>Bacteria</taxon>
        <taxon>Pseudomonadati</taxon>
        <taxon>Pseudomonadota</taxon>
        <taxon>Gammaproteobacteria</taxon>
        <taxon>Lysobacterales</taxon>
        <taxon>Lysobacteraceae</taxon>
        <taxon>Cognatiluteimonas</taxon>
    </lineage>
</organism>
<proteinExistence type="predicted"/>
<name>A0A372DNF9_9GAMM</name>
<evidence type="ECO:0000256" key="1">
    <source>
        <dbReference type="SAM" id="Phobius"/>
    </source>
</evidence>
<dbReference type="InterPro" id="IPR000253">
    <property type="entry name" value="FHA_dom"/>
</dbReference>
<protein>
    <submittedName>
        <fullName evidence="3">FHA domain-containing protein</fullName>
    </submittedName>
</protein>
<keyword evidence="1" id="KW-1133">Transmembrane helix</keyword>
<dbReference type="SUPFAM" id="SSF49879">
    <property type="entry name" value="SMAD/FHA domain"/>
    <property type="match status" value="2"/>
</dbReference>
<dbReference type="AlphaFoldDB" id="A0A372DNF9"/>
<dbReference type="SMART" id="SM00240">
    <property type="entry name" value="FHA"/>
    <property type="match status" value="1"/>
</dbReference>
<dbReference type="CDD" id="cd00060">
    <property type="entry name" value="FHA"/>
    <property type="match status" value="1"/>
</dbReference>
<comment type="caution">
    <text evidence="3">The sequence shown here is derived from an EMBL/GenBank/DDBJ whole genome shotgun (WGS) entry which is preliminary data.</text>
</comment>
<gene>
    <name evidence="3" type="ORF">D0Y53_05155</name>
</gene>
<feature type="domain" description="FHA" evidence="2">
    <location>
        <begin position="172"/>
        <end position="221"/>
    </location>
</feature>